<organism evidence="2 3">
    <name type="scientific">Anaerotruncus colihominis</name>
    <dbReference type="NCBI Taxonomy" id="169435"/>
    <lineage>
        <taxon>Bacteria</taxon>
        <taxon>Bacillati</taxon>
        <taxon>Bacillota</taxon>
        <taxon>Clostridia</taxon>
        <taxon>Eubacteriales</taxon>
        <taxon>Oscillospiraceae</taxon>
        <taxon>Anaerotruncus</taxon>
    </lineage>
</organism>
<evidence type="ECO:0000313" key="1">
    <source>
        <dbReference type="EMBL" id="NDO40318.1"/>
    </source>
</evidence>
<evidence type="ECO:0000313" key="3">
    <source>
        <dbReference type="Proteomes" id="UP000260828"/>
    </source>
</evidence>
<dbReference type="EMBL" id="QVME01000007">
    <property type="protein sequence ID" value="RGE66647.1"/>
    <property type="molecule type" value="Genomic_DNA"/>
</dbReference>
<dbReference type="AlphaFoldDB" id="A0A3E3IHX8"/>
<accession>A0A3E3IHX8</accession>
<dbReference type="EMBL" id="VIQT01000020">
    <property type="protein sequence ID" value="NDO40318.1"/>
    <property type="molecule type" value="Genomic_DNA"/>
</dbReference>
<dbReference type="Proteomes" id="UP000462501">
    <property type="component" value="Unassembled WGS sequence"/>
</dbReference>
<comment type="caution">
    <text evidence="2">The sequence shown here is derived from an EMBL/GenBank/DDBJ whole genome shotgun (WGS) entry which is preliminary data.</text>
</comment>
<reference evidence="2 3" key="1">
    <citation type="submission" date="2018-08" db="EMBL/GenBank/DDBJ databases">
        <title>A genome reference for cultivated species of the human gut microbiota.</title>
        <authorList>
            <person name="Zou Y."/>
            <person name="Xue W."/>
            <person name="Luo G."/>
        </authorList>
    </citation>
    <scope>NUCLEOTIDE SEQUENCE [LARGE SCALE GENOMIC DNA]</scope>
    <source>
        <strain evidence="2 3">TF05-12AC</strain>
    </source>
</reference>
<name>A0A3E3IHX8_9FIRM</name>
<evidence type="ECO:0000313" key="4">
    <source>
        <dbReference type="Proteomes" id="UP000462501"/>
    </source>
</evidence>
<sequence>MDDNNPDAKAILKHYGYNGDSTAQTIGLWPNDGTAIARLGQLPEALGLYKAEKSKIRVVFDYDPDYPRAVLQVWGLTPAALLPDIGNA</sequence>
<gene>
    <name evidence="2" type="ORF">DXC40_12790</name>
    <name evidence="1" type="ORF">FMM72_13970</name>
</gene>
<evidence type="ECO:0000313" key="2">
    <source>
        <dbReference type="EMBL" id="RGE66647.1"/>
    </source>
</evidence>
<protein>
    <submittedName>
        <fullName evidence="2">Uncharacterized protein</fullName>
    </submittedName>
</protein>
<dbReference type="Proteomes" id="UP000260828">
    <property type="component" value="Unassembled WGS sequence"/>
</dbReference>
<dbReference type="RefSeq" id="WP_006873559.1">
    <property type="nucleotide sequence ID" value="NZ_CABIWA010000020.1"/>
</dbReference>
<reference evidence="1 4" key="2">
    <citation type="submission" date="2019-06" db="EMBL/GenBank/DDBJ databases">
        <title>Draft genome sequences of 15 bacterial species constituting the stable defined intestinal microbiota of the GM15 gnotobiotic mouse model.</title>
        <authorList>
            <person name="Elie C."/>
            <person name="Mathieu A."/>
            <person name="Saliou A."/>
            <person name="Darnaud M."/>
            <person name="Leulier F."/>
            <person name="Tamellini A."/>
        </authorList>
    </citation>
    <scope>NUCLEOTIDE SEQUENCE [LARGE SCALE GENOMIC DNA]</scope>
    <source>
        <strain evidence="1 4">JM4-15</strain>
    </source>
</reference>
<proteinExistence type="predicted"/>